<feature type="non-terminal residue" evidence="1">
    <location>
        <position position="57"/>
    </location>
</feature>
<gene>
    <name evidence="1" type="ORF">NTEN_LOCUS5263</name>
</gene>
<proteinExistence type="predicted"/>
<accession>A0A6H5G8A0</accession>
<dbReference type="EMBL" id="CADCXU010007951">
    <property type="protein sequence ID" value="CAA9998980.1"/>
    <property type="molecule type" value="Genomic_DNA"/>
</dbReference>
<evidence type="ECO:0008006" key="3">
    <source>
        <dbReference type="Google" id="ProtNLM"/>
    </source>
</evidence>
<dbReference type="AlphaFoldDB" id="A0A6H5G8A0"/>
<organism evidence="1 2">
    <name type="scientific">Nesidiocoris tenuis</name>
    <dbReference type="NCBI Taxonomy" id="355587"/>
    <lineage>
        <taxon>Eukaryota</taxon>
        <taxon>Metazoa</taxon>
        <taxon>Ecdysozoa</taxon>
        <taxon>Arthropoda</taxon>
        <taxon>Hexapoda</taxon>
        <taxon>Insecta</taxon>
        <taxon>Pterygota</taxon>
        <taxon>Neoptera</taxon>
        <taxon>Paraneoptera</taxon>
        <taxon>Hemiptera</taxon>
        <taxon>Heteroptera</taxon>
        <taxon>Panheteroptera</taxon>
        <taxon>Cimicomorpha</taxon>
        <taxon>Miridae</taxon>
        <taxon>Dicyphina</taxon>
        <taxon>Nesidiocoris</taxon>
    </lineage>
</organism>
<reference evidence="1 2" key="1">
    <citation type="submission" date="2020-02" db="EMBL/GenBank/DDBJ databases">
        <authorList>
            <person name="Ferguson B K."/>
        </authorList>
    </citation>
    <scope>NUCLEOTIDE SEQUENCE [LARGE SCALE GENOMIC DNA]</scope>
</reference>
<sequence length="57" mass="6515">MVRYGPILSSAFSQYCPIRPVENGQTVSNIVRCYVVLILFHIMEHIGQVVTMLNKTF</sequence>
<name>A0A6H5G8A0_9HEMI</name>
<dbReference type="Proteomes" id="UP000479000">
    <property type="component" value="Unassembled WGS sequence"/>
</dbReference>
<protein>
    <recommendedName>
        <fullName evidence="3">DinB family protein</fullName>
    </recommendedName>
</protein>
<keyword evidence="2" id="KW-1185">Reference proteome</keyword>
<evidence type="ECO:0000313" key="1">
    <source>
        <dbReference type="EMBL" id="CAA9998980.1"/>
    </source>
</evidence>
<evidence type="ECO:0000313" key="2">
    <source>
        <dbReference type="Proteomes" id="UP000479000"/>
    </source>
</evidence>